<proteinExistence type="predicted"/>
<evidence type="ECO:0000256" key="2">
    <source>
        <dbReference type="ARBA" id="ARBA00022679"/>
    </source>
</evidence>
<feature type="transmembrane region" description="Helical" evidence="8">
    <location>
        <begin position="100"/>
        <end position="123"/>
    </location>
</feature>
<dbReference type="GO" id="GO:0046872">
    <property type="term" value="F:metal ion binding"/>
    <property type="evidence" value="ECO:0007669"/>
    <property type="project" value="UniProtKB-KW"/>
</dbReference>
<dbReference type="GO" id="GO:0005886">
    <property type="term" value="C:plasma membrane"/>
    <property type="evidence" value="ECO:0007669"/>
    <property type="project" value="TreeGrafter"/>
</dbReference>
<keyword evidence="10" id="KW-1185">Reference proteome</keyword>
<dbReference type="GO" id="GO:0009252">
    <property type="term" value="P:peptidoglycan biosynthetic process"/>
    <property type="evidence" value="ECO:0007669"/>
    <property type="project" value="UniProtKB-UniRule"/>
</dbReference>
<keyword evidence="3 8" id="KW-0812">Transmembrane</keyword>
<protein>
    <recommendedName>
        <fullName evidence="6">Phospho-N-acetylmuramoyl-pentapeptide-transferase</fullName>
        <ecNumber evidence="6">2.7.8.13</ecNumber>
    </recommendedName>
</protein>
<dbReference type="GO" id="GO:0008963">
    <property type="term" value="F:phospho-N-acetylmuramoyl-pentapeptide-transferase activity"/>
    <property type="evidence" value="ECO:0007669"/>
    <property type="project" value="UniProtKB-UniRule"/>
</dbReference>
<dbReference type="STRING" id="288705.RSal33209_0438"/>
<feature type="transmembrane region" description="Helical" evidence="8">
    <location>
        <begin position="75"/>
        <end position="94"/>
    </location>
</feature>
<evidence type="ECO:0000313" key="10">
    <source>
        <dbReference type="Proteomes" id="UP000002007"/>
    </source>
</evidence>
<dbReference type="KEGG" id="rsa:RSal33209_0438"/>
<evidence type="ECO:0000256" key="7">
    <source>
        <dbReference type="PIRSR" id="PIRSR600715-1"/>
    </source>
</evidence>
<name>A9WM08_RENSM</name>
<dbReference type="InterPro" id="IPR000715">
    <property type="entry name" value="Glycosyl_transferase_4"/>
</dbReference>
<feature type="transmembrane region" description="Helical" evidence="8">
    <location>
        <begin position="48"/>
        <end position="68"/>
    </location>
</feature>
<comment type="cofactor">
    <cofactor evidence="7">
        <name>Mg(2+)</name>
        <dbReference type="ChEBI" id="CHEBI:18420"/>
    </cofactor>
</comment>
<dbReference type="Pfam" id="PF00953">
    <property type="entry name" value="Glycos_transf_4"/>
    <property type="match status" value="1"/>
</dbReference>
<evidence type="ECO:0000256" key="4">
    <source>
        <dbReference type="ARBA" id="ARBA00022989"/>
    </source>
</evidence>
<keyword evidence="7" id="KW-0479">Metal-binding</keyword>
<comment type="subcellular location">
    <subcellularLocation>
        <location evidence="1">Membrane</location>
        <topology evidence="1">Multi-pass membrane protein</topology>
    </subcellularLocation>
</comment>
<organism evidence="9 10">
    <name type="scientific">Renibacterium salmoninarum (strain ATCC 33209 / DSM 20767 / JCM 11484 / NBRC 15589 / NCIMB 2235)</name>
    <dbReference type="NCBI Taxonomy" id="288705"/>
    <lineage>
        <taxon>Bacteria</taxon>
        <taxon>Bacillati</taxon>
        <taxon>Actinomycetota</taxon>
        <taxon>Actinomycetes</taxon>
        <taxon>Micrococcales</taxon>
        <taxon>Micrococcaceae</taxon>
        <taxon>Renibacterium</taxon>
    </lineage>
</organism>
<sequence>MTDGLDGLATGASIVVFGAYTLISIWQFNRGCAMPGVSDTLCYGVRDPLDLALIAGAFCGSLVGFLWWNAYPAKIIMGDTGSLALGGAMASFAILSHTEILLVILAGLFVIVTLSVVIQVGYFKISGGKRVFKMTPLHHHFELKGWKENTIVIRFWILFGTFCRLRTRNFLR</sequence>
<dbReference type="AlphaFoldDB" id="A9WM08"/>
<dbReference type="eggNOG" id="COG0472">
    <property type="taxonomic scope" value="Bacteria"/>
</dbReference>
<dbReference type="GO" id="GO:0071555">
    <property type="term" value="P:cell wall organization"/>
    <property type="evidence" value="ECO:0007669"/>
    <property type="project" value="TreeGrafter"/>
</dbReference>
<dbReference type="CDD" id="cd06852">
    <property type="entry name" value="GT_MraY"/>
    <property type="match status" value="1"/>
</dbReference>
<evidence type="ECO:0000313" key="9">
    <source>
        <dbReference type="EMBL" id="ABY22189.1"/>
    </source>
</evidence>
<keyword evidence="4 8" id="KW-1133">Transmembrane helix</keyword>
<dbReference type="Proteomes" id="UP000002007">
    <property type="component" value="Chromosome"/>
</dbReference>
<gene>
    <name evidence="9" type="ordered locus">RSal33209_0438</name>
</gene>
<keyword evidence="5 8" id="KW-0472">Membrane</keyword>
<evidence type="ECO:0000256" key="5">
    <source>
        <dbReference type="ARBA" id="ARBA00023136"/>
    </source>
</evidence>
<dbReference type="InterPro" id="IPR003524">
    <property type="entry name" value="PNAcMuramoyl-5peptid_Trfase"/>
</dbReference>
<feature type="transmembrane region" description="Helical" evidence="8">
    <location>
        <begin position="7"/>
        <end position="28"/>
    </location>
</feature>
<keyword evidence="2 9" id="KW-0808">Transferase</keyword>
<dbReference type="PANTHER" id="PTHR22926">
    <property type="entry name" value="PHOSPHO-N-ACETYLMURAMOYL-PENTAPEPTIDE-TRANSFERASE"/>
    <property type="match status" value="1"/>
</dbReference>
<evidence type="ECO:0000256" key="3">
    <source>
        <dbReference type="ARBA" id="ARBA00022692"/>
    </source>
</evidence>
<dbReference type="PANTHER" id="PTHR22926:SF5">
    <property type="entry name" value="PHOSPHO-N-ACETYLMURAMOYL-PENTAPEPTIDE-TRANSFERASE HOMOLOG"/>
    <property type="match status" value="1"/>
</dbReference>
<dbReference type="HOGENOM" id="CLU_1554011_0_0_11"/>
<keyword evidence="7" id="KW-0460">Magnesium</keyword>
<evidence type="ECO:0000256" key="1">
    <source>
        <dbReference type="ARBA" id="ARBA00004141"/>
    </source>
</evidence>
<dbReference type="EMBL" id="CP000910">
    <property type="protein sequence ID" value="ABY22189.1"/>
    <property type="molecule type" value="Genomic_DNA"/>
</dbReference>
<reference evidence="10" key="1">
    <citation type="journal article" date="2008" name="J. Bacteriol.">
        <title>Genome sequence of the fish pathogen Renibacterium salmoninarum suggests reductive evolution away from an environmental Arthrobacter ancestor.</title>
        <authorList>
            <person name="Wiens G.D."/>
            <person name="Rockey D.D."/>
            <person name="Wu Z."/>
            <person name="Chang J."/>
            <person name="Levy R."/>
            <person name="Crane S."/>
            <person name="Chen D.S."/>
            <person name="Capri G.R."/>
            <person name="Burnett J.R."/>
            <person name="Sudheesh P.S."/>
            <person name="Schipma M.J."/>
            <person name="Burd H."/>
            <person name="Bhattacharyya A."/>
            <person name="Rhodes L.D."/>
            <person name="Kaul R."/>
            <person name="Strom M.S."/>
        </authorList>
    </citation>
    <scope>NUCLEOTIDE SEQUENCE [LARGE SCALE GENOMIC DNA]</scope>
    <source>
        <strain evidence="10">ATCC 33209 / DSM 20767 / JCM 11484 / NBRC 15589 / NCIMB 2235</strain>
    </source>
</reference>
<evidence type="ECO:0000256" key="6">
    <source>
        <dbReference type="NCBIfam" id="TIGR00445"/>
    </source>
</evidence>
<feature type="binding site" evidence="7">
    <location>
        <position position="79"/>
    </location>
    <ligand>
        <name>Mg(2+)</name>
        <dbReference type="ChEBI" id="CHEBI:18420"/>
    </ligand>
</feature>
<accession>A9WM08</accession>
<evidence type="ECO:0000256" key="8">
    <source>
        <dbReference type="SAM" id="Phobius"/>
    </source>
</evidence>
<dbReference type="NCBIfam" id="TIGR00445">
    <property type="entry name" value="mraY"/>
    <property type="match status" value="1"/>
</dbReference>
<dbReference type="EC" id="2.7.8.13" evidence="6"/>